<dbReference type="EMBL" id="JACXVP010000007">
    <property type="protein sequence ID" value="KAG5597750.1"/>
    <property type="molecule type" value="Genomic_DNA"/>
</dbReference>
<accession>A0A9J5YFF4</accession>
<dbReference type="PANTHER" id="PTHR31662:SF66">
    <property type="entry name" value="ULP1 PROTEASE FAMILY, C-TERMINAL CATALYTIC DOMAIN CONTAINING PROTEIN"/>
    <property type="match status" value="1"/>
</dbReference>
<evidence type="ECO:0000313" key="2">
    <source>
        <dbReference type="Proteomes" id="UP000824120"/>
    </source>
</evidence>
<dbReference type="GO" id="GO:0006355">
    <property type="term" value="P:regulation of DNA-templated transcription"/>
    <property type="evidence" value="ECO:0007669"/>
    <property type="project" value="InterPro"/>
</dbReference>
<dbReference type="Proteomes" id="UP000824120">
    <property type="component" value="Chromosome 7"/>
</dbReference>
<proteinExistence type="predicted"/>
<name>A0A9J5YFF4_SOLCO</name>
<evidence type="ECO:0000313" key="1">
    <source>
        <dbReference type="EMBL" id="KAG5597750.1"/>
    </source>
</evidence>
<dbReference type="AlphaFoldDB" id="A0A9J5YFF4"/>
<protein>
    <submittedName>
        <fullName evidence="1">Uncharacterized protein</fullName>
    </submittedName>
</protein>
<dbReference type="InterPro" id="IPR007592">
    <property type="entry name" value="GEBP"/>
</dbReference>
<gene>
    <name evidence="1" type="ORF">H5410_038982</name>
</gene>
<sequence>MPGFYGLNPISKSTFSNLIQGEASEIKLKKEDNYDYYQDLAILKSIYHYFFNHGAKIILLEKRFLTILKIAGYDPNIINPIHREIFDLSMDLWEQNQESEVRSSISSHPHNDKDKVVDEINDQKATEKGKLPASDLYEMTCVCSKIRAKKKCPMPEFYELNPSISIHFPILYMEKRLKLIWSPISSAPHDHFNSDVQNEESIIFESAKDKIVDEIEDQKPIEKGKLPAFDLYEMKSVCPKIGEKGKSPMPEFYELKPISKSTFSNLIQGETSEIKLKKEDNYDYYQDVAILKSIYHYFFNHGVIPYPNYSENFINYIEASIPNLKFRGLALKAKIILLEKRFLTILKIAGYDPNIINPIHREIFDLSMGLWG</sequence>
<reference evidence="1 2" key="1">
    <citation type="submission" date="2020-09" db="EMBL/GenBank/DDBJ databases">
        <title>De no assembly of potato wild relative species, Solanum commersonii.</title>
        <authorList>
            <person name="Cho K."/>
        </authorList>
    </citation>
    <scope>NUCLEOTIDE SEQUENCE [LARGE SCALE GENOMIC DNA]</scope>
    <source>
        <strain evidence="1">LZ3.2</strain>
        <tissue evidence="1">Leaf</tissue>
    </source>
</reference>
<dbReference type="GO" id="GO:0005634">
    <property type="term" value="C:nucleus"/>
    <property type="evidence" value="ECO:0007669"/>
    <property type="project" value="TreeGrafter"/>
</dbReference>
<comment type="caution">
    <text evidence="1">The sequence shown here is derived from an EMBL/GenBank/DDBJ whole genome shotgun (WGS) entry which is preliminary data.</text>
</comment>
<keyword evidence="2" id="KW-1185">Reference proteome</keyword>
<dbReference type="PANTHER" id="PTHR31662">
    <property type="entry name" value="BNAANNG10740D PROTEIN-RELATED"/>
    <property type="match status" value="1"/>
</dbReference>
<organism evidence="1 2">
    <name type="scientific">Solanum commersonii</name>
    <name type="common">Commerson's wild potato</name>
    <name type="synonym">Commerson's nightshade</name>
    <dbReference type="NCBI Taxonomy" id="4109"/>
    <lineage>
        <taxon>Eukaryota</taxon>
        <taxon>Viridiplantae</taxon>
        <taxon>Streptophyta</taxon>
        <taxon>Embryophyta</taxon>
        <taxon>Tracheophyta</taxon>
        <taxon>Spermatophyta</taxon>
        <taxon>Magnoliopsida</taxon>
        <taxon>eudicotyledons</taxon>
        <taxon>Gunneridae</taxon>
        <taxon>Pentapetalae</taxon>
        <taxon>asterids</taxon>
        <taxon>lamiids</taxon>
        <taxon>Solanales</taxon>
        <taxon>Solanaceae</taxon>
        <taxon>Solanoideae</taxon>
        <taxon>Solaneae</taxon>
        <taxon>Solanum</taxon>
    </lineage>
</organism>